<dbReference type="PANTHER" id="PTHR42655">
    <property type="entry name" value="GLYCOGEN PHOSPHORYLASE"/>
    <property type="match status" value="1"/>
</dbReference>
<evidence type="ECO:0000313" key="2">
    <source>
        <dbReference type="Proteomes" id="UP000657177"/>
    </source>
</evidence>
<feature type="non-terminal residue" evidence="1">
    <location>
        <position position="1"/>
    </location>
</feature>
<dbReference type="SUPFAM" id="SSF53756">
    <property type="entry name" value="UDP-Glycosyltransferase/glycogen phosphorylase"/>
    <property type="match status" value="1"/>
</dbReference>
<accession>A0A8J6LP12</accession>
<dbReference type="EMBL" id="JAAKDE010000082">
    <property type="protein sequence ID" value="MBA2134178.1"/>
    <property type="molecule type" value="Genomic_DNA"/>
</dbReference>
<protein>
    <submittedName>
        <fullName evidence="1">Alpha-glucan family phosphorylase</fullName>
    </submittedName>
</protein>
<dbReference type="InterPro" id="IPR052182">
    <property type="entry name" value="Glycogen/Maltodextrin_Phosph"/>
</dbReference>
<name>A0A8J6LP12_9FIRM</name>
<dbReference type="Proteomes" id="UP000657177">
    <property type="component" value="Unassembled WGS sequence"/>
</dbReference>
<dbReference type="AlphaFoldDB" id="A0A8J6LP12"/>
<sequence length="78" mass="9146">EGCVHGVNGWQIGDGYEGKDQDEKDLASLYKVLKTEVIPTYYQNRAKWLAMMRASIEMSHEQFSTARMLKEYYEKLYC</sequence>
<organism evidence="1 2">
    <name type="scientific">Capillibacterium thermochitinicola</name>
    <dbReference type="NCBI Taxonomy" id="2699427"/>
    <lineage>
        <taxon>Bacteria</taxon>
        <taxon>Bacillati</taxon>
        <taxon>Bacillota</taxon>
        <taxon>Capillibacterium</taxon>
    </lineage>
</organism>
<gene>
    <name evidence="1" type="ORF">G5B42_11665</name>
</gene>
<comment type="caution">
    <text evidence="1">The sequence shown here is derived from an EMBL/GenBank/DDBJ whole genome shotgun (WGS) entry which is preliminary data.</text>
</comment>
<evidence type="ECO:0000313" key="1">
    <source>
        <dbReference type="EMBL" id="MBA2134178.1"/>
    </source>
</evidence>
<proteinExistence type="predicted"/>
<keyword evidence="2" id="KW-1185">Reference proteome</keyword>
<reference evidence="1" key="1">
    <citation type="submission" date="2020-06" db="EMBL/GenBank/DDBJ databases">
        <title>Novel chitinolytic bacterium.</title>
        <authorList>
            <person name="Ungkulpasvich U."/>
            <person name="Kosugi A."/>
            <person name="Uke A."/>
        </authorList>
    </citation>
    <scope>NUCLEOTIDE SEQUENCE</scope>
    <source>
        <strain evidence="1">UUS1-1</strain>
    </source>
</reference>
<dbReference type="PANTHER" id="PTHR42655:SF1">
    <property type="entry name" value="GLYCOGEN PHOSPHORYLASE"/>
    <property type="match status" value="1"/>
</dbReference>